<organism evidence="1 2">
    <name type="scientific">Pluteus cervinus</name>
    <dbReference type="NCBI Taxonomy" id="181527"/>
    <lineage>
        <taxon>Eukaryota</taxon>
        <taxon>Fungi</taxon>
        <taxon>Dikarya</taxon>
        <taxon>Basidiomycota</taxon>
        <taxon>Agaricomycotina</taxon>
        <taxon>Agaricomycetes</taxon>
        <taxon>Agaricomycetidae</taxon>
        <taxon>Agaricales</taxon>
        <taxon>Pluteineae</taxon>
        <taxon>Pluteaceae</taxon>
        <taxon>Pluteus</taxon>
    </lineage>
</organism>
<protein>
    <submittedName>
        <fullName evidence="1">Uncharacterized protein</fullName>
    </submittedName>
</protein>
<evidence type="ECO:0000313" key="2">
    <source>
        <dbReference type="Proteomes" id="UP000308600"/>
    </source>
</evidence>
<evidence type="ECO:0000313" key="1">
    <source>
        <dbReference type="EMBL" id="TFK67563.1"/>
    </source>
</evidence>
<sequence length="155" mass="17726">LAQGTMKDIALDLPMNVVVFNEELFSADSRFQPLINLRRLKLSLQQSKFPQVNLLPWATHIVSNLSHPGEMEEIILPCAFFTHYEFKTRPGDGWPGMRWTSPRLSNLRSVEFVLVQRDPNEERHAKRIAGAVPELFKRTIERGILHLPANVGIKS</sequence>
<accession>A0ACD3ANR2</accession>
<reference evidence="1 2" key="1">
    <citation type="journal article" date="2019" name="Nat. Ecol. Evol.">
        <title>Megaphylogeny resolves global patterns of mushroom evolution.</title>
        <authorList>
            <person name="Varga T."/>
            <person name="Krizsan K."/>
            <person name="Foldi C."/>
            <person name="Dima B."/>
            <person name="Sanchez-Garcia M."/>
            <person name="Sanchez-Ramirez S."/>
            <person name="Szollosi G.J."/>
            <person name="Szarkandi J.G."/>
            <person name="Papp V."/>
            <person name="Albert L."/>
            <person name="Andreopoulos W."/>
            <person name="Angelini C."/>
            <person name="Antonin V."/>
            <person name="Barry K.W."/>
            <person name="Bougher N.L."/>
            <person name="Buchanan P."/>
            <person name="Buyck B."/>
            <person name="Bense V."/>
            <person name="Catcheside P."/>
            <person name="Chovatia M."/>
            <person name="Cooper J."/>
            <person name="Damon W."/>
            <person name="Desjardin D."/>
            <person name="Finy P."/>
            <person name="Geml J."/>
            <person name="Haridas S."/>
            <person name="Hughes K."/>
            <person name="Justo A."/>
            <person name="Karasinski D."/>
            <person name="Kautmanova I."/>
            <person name="Kiss B."/>
            <person name="Kocsube S."/>
            <person name="Kotiranta H."/>
            <person name="LaButti K.M."/>
            <person name="Lechner B.E."/>
            <person name="Liimatainen K."/>
            <person name="Lipzen A."/>
            <person name="Lukacs Z."/>
            <person name="Mihaltcheva S."/>
            <person name="Morgado L.N."/>
            <person name="Niskanen T."/>
            <person name="Noordeloos M.E."/>
            <person name="Ohm R.A."/>
            <person name="Ortiz-Santana B."/>
            <person name="Ovrebo C."/>
            <person name="Racz N."/>
            <person name="Riley R."/>
            <person name="Savchenko A."/>
            <person name="Shiryaev A."/>
            <person name="Soop K."/>
            <person name="Spirin V."/>
            <person name="Szebenyi C."/>
            <person name="Tomsovsky M."/>
            <person name="Tulloss R.E."/>
            <person name="Uehling J."/>
            <person name="Grigoriev I.V."/>
            <person name="Vagvolgyi C."/>
            <person name="Papp T."/>
            <person name="Martin F.M."/>
            <person name="Miettinen O."/>
            <person name="Hibbett D.S."/>
            <person name="Nagy L.G."/>
        </authorList>
    </citation>
    <scope>NUCLEOTIDE SEQUENCE [LARGE SCALE GENOMIC DNA]</scope>
    <source>
        <strain evidence="1 2">NL-1719</strain>
    </source>
</reference>
<dbReference type="EMBL" id="ML208373">
    <property type="protein sequence ID" value="TFK67563.1"/>
    <property type="molecule type" value="Genomic_DNA"/>
</dbReference>
<feature type="non-terminal residue" evidence="1">
    <location>
        <position position="1"/>
    </location>
</feature>
<proteinExistence type="predicted"/>
<name>A0ACD3ANR2_9AGAR</name>
<gene>
    <name evidence="1" type="ORF">BDN72DRAFT_842921</name>
</gene>
<dbReference type="Proteomes" id="UP000308600">
    <property type="component" value="Unassembled WGS sequence"/>
</dbReference>
<keyword evidence="2" id="KW-1185">Reference proteome</keyword>
<feature type="non-terminal residue" evidence="1">
    <location>
        <position position="155"/>
    </location>
</feature>